<keyword evidence="1" id="KW-0812">Transmembrane</keyword>
<evidence type="ECO:0000256" key="1">
    <source>
        <dbReference type="SAM" id="Phobius"/>
    </source>
</evidence>
<dbReference type="EMBL" id="AJWY01003214">
    <property type="protein sequence ID" value="EKC76010.1"/>
    <property type="molecule type" value="Genomic_DNA"/>
</dbReference>
<accession>K1UCQ2</accession>
<keyword evidence="1" id="KW-1133">Transmembrane helix</keyword>
<evidence type="ECO:0008006" key="3">
    <source>
        <dbReference type="Google" id="ProtNLM"/>
    </source>
</evidence>
<feature type="transmembrane region" description="Helical" evidence="1">
    <location>
        <begin position="12"/>
        <end position="36"/>
    </location>
</feature>
<evidence type="ECO:0000313" key="2">
    <source>
        <dbReference type="EMBL" id="EKC76010.1"/>
    </source>
</evidence>
<sequence length="50" mass="5633">WLDQFAETIDMNALYFVGTALVIIALIVVCVVVRAWRIANENPVKSIKVE</sequence>
<proteinExistence type="predicted"/>
<gene>
    <name evidence="2" type="ORF">LEA_04910</name>
</gene>
<feature type="non-terminal residue" evidence="2">
    <location>
        <position position="1"/>
    </location>
</feature>
<reference evidence="2" key="1">
    <citation type="journal article" date="2013" name="Environ. Microbiol.">
        <title>Microbiota from the distal guts of lean and obese adolescents exhibit partial functional redundancy besides clear differences in community structure.</title>
        <authorList>
            <person name="Ferrer M."/>
            <person name="Ruiz A."/>
            <person name="Lanza F."/>
            <person name="Haange S.B."/>
            <person name="Oberbach A."/>
            <person name="Till H."/>
            <person name="Bargiela R."/>
            <person name="Campoy C."/>
            <person name="Segura M.T."/>
            <person name="Richter M."/>
            <person name="von Bergen M."/>
            <person name="Seifert J."/>
            <person name="Suarez A."/>
        </authorList>
    </citation>
    <scope>NUCLEOTIDE SEQUENCE</scope>
</reference>
<organism evidence="2">
    <name type="scientific">human gut metagenome</name>
    <dbReference type="NCBI Taxonomy" id="408170"/>
    <lineage>
        <taxon>unclassified sequences</taxon>
        <taxon>metagenomes</taxon>
        <taxon>organismal metagenomes</taxon>
    </lineage>
</organism>
<name>K1UCQ2_9ZZZZ</name>
<dbReference type="AlphaFoldDB" id="K1UCQ2"/>
<protein>
    <recommendedName>
        <fullName evidence="3">MFS transporter</fullName>
    </recommendedName>
</protein>
<comment type="caution">
    <text evidence="2">The sequence shown here is derived from an EMBL/GenBank/DDBJ whole genome shotgun (WGS) entry which is preliminary data.</text>
</comment>
<keyword evidence="1" id="KW-0472">Membrane</keyword>